<protein>
    <submittedName>
        <fullName evidence="8">Beta-glucuronosyltransferase GlcAT14A-like isoform X1</fullName>
    </submittedName>
</protein>
<dbReference type="Pfam" id="PF02485">
    <property type="entry name" value="Branch"/>
    <property type="match status" value="1"/>
</dbReference>
<accession>A0A1U7ZNG5</accession>
<proteinExistence type="predicted"/>
<evidence type="ECO:0000256" key="3">
    <source>
        <dbReference type="ARBA" id="ARBA00022679"/>
    </source>
</evidence>
<evidence type="ECO:0000313" key="8">
    <source>
        <dbReference type="RefSeq" id="XP_010253319.1"/>
    </source>
</evidence>
<dbReference type="PANTHER" id="PTHR45719:SF31">
    <property type="entry name" value="BETA-GLUCURONOSYLTRANSFERASE GLCAT14A-LIKE ISOFORM X1"/>
    <property type="match status" value="1"/>
</dbReference>
<keyword evidence="2" id="KW-0328">Glycosyltransferase</keyword>
<comment type="subcellular location">
    <subcellularLocation>
        <location evidence="1">Membrane</location>
        <topology evidence="1">Single-pass type II membrane protein</topology>
    </subcellularLocation>
</comment>
<dbReference type="RefSeq" id="XP_010253319.1">
    <property type="nucleotide sequence ID" value="XM_010255017.2"/>
</dbReference>
<evidence type="ECO:0000256" key="6">
    <source>
        <dbReference type="SAM" id="Phobius"/>
    </source>
</evidence>
<evidence type="ECO:0000313" key="7">
    <source>
        <dbReference type="Proteomes" id="UP000189703"/>
    </source>
</evidence>
<gene>
    <name evidence="8" type="primary">LOC104594635</name>
</gene>
<evidence type="ECO:0000256" key="1">
    <source>
        <dbReference type="ARBA" id="ARBA00004606"/>
    </source>
</evidence>
<dbReference type="OrthoDB" id="2019572at2759"/>
<dbReference type="InterPro" id="IPR044610">
    <property type="entry name" value="GLCAT14A/B/C"/>
</dbReference>
<dbReference type="GO" id="GO:0016020">
    <property type="term" value="C:membrane"/>
    <property type="evidence" value="ECO:0007669"/>
    <property type="project" value="UniProtKB-SubCell"/>
</dbReference>
<dbReference type="eggNOG" id="KOG0799">
    <property type="taxonomic scope" value="Eukaryota"/>
</dbReference>
<name>A0A1U7ZNG5_NELNU</name>
<keyword evidence="3" id="KW-0808">Transferase</keyword>
<keyword evidence="6" id="KW-1133">Transmembrane helix</keyword>
<keyword evidence="5" id="KW-0325">Glycoprotein</keyword>
<keyword evidence="4 6" id="KW-0472">Membrane</keyword>
<dbReference type="KEGG" id="nnu:104594635"/>
<keyword evidence="6" id="KW-0812">Transmembrane</keyword>
<evidence type="ECO:0000256" key="4">
    <source>
        <dbReference type="ARBA" id="ARBA00023136"/>
    </source>
</evidence>
<dbReference type="InParanoid" id="A0A1U7ZNG5"/>
<evidence type="ECO:0000256" key="2">
    <source>
        <dbReference type="ARBA" id="ARBA00022676"/>
    </source>
</evidence>
<dbReference type="Proteomes" id="UP000189703">
    <property type="component" value="Unplaced"/>
</dbReference>
<dbReference type="PANTHER" id="PTHR45719">
    <property type="entry name" value="GLYCOSYLTRANSFERASE"/>
    <property type="match status" value="1"/>
</dbReference>
<feature type="transmembrane region" description="Helical" evidence="6">
    <location>
        <begin position="38"/>
        <end position="55"/>
    </location>
</feature>
<dbReference type="AlphaFoldDB" id="A0A1U7ZNG5"/>
<dbReference type="InterPro" id="IPR003406">
    <property type="entry name" value="Glyco_trans_14"/>
</dbReference>
<reference evidence="8" key="1">
    <citation type="submission" date="2025-08" db="UniProtKB">
        <authorList>
            <consortium name="RefSeq"/>
        </authorList>
    </citation>
    <scope>IDENTIFICATION</scope>
</reference>
<dbReference type="GO" id="GO:0015020">
    <property type="term" value="F:glucuronosyltransferase activity"/>
    <property type="evidence" value="ECO:0007669"/>
    <property type="project" value="InterPro"/>
</dbReference>
<dbReference type="GeneID" id="104594635"/>
<keyword evidence="7" id="KW-1185">Reference proteome</keyword>
<evidence type="ECO:0000256" key="5">
    <source>
        <dbReference type="ARBA" id="ARBA00023180"/>
    </source>
</evidence>
<sequence length="429" mass="48539">MLIDSLSRAVTPNTLHKGKKLGEAQKNSTMANRSLKPFLSIIPVSIFSLLLFFAFRTSPYRPRIFPPNADLENPFPPPPRVAYFISGSDGDGPRMVRLLHAVYHPRNQYLLHLDCRTPQRQREELADSVNSVDAFLSAENVNVVGKADCVNSGGSTPIASLLHGAAVLLRHAKDWDWFVNLAASDYPLISQDDFLHVLSFVPKDFNFIQHTSNIGWKEYQRAIQIVVDPGLYLASKGTIFVGSRKRARPRAYRFFTGSPYVVLSRKLVEYSILGWDNLPRTLLLYFSNMKSSHHGYFQTLVCNSEGFRNTVVNSDLRFIAWDNPPGEEPRDLRLSDLNKMLRSGAAFAGSFRPNDPVLDTIDRVILHRGRDRIAPGGWCTGRHERGRDPCQLWGDVNILRPGPAANRFEKLLMKLMANTTFWSNLCKQR</sequence>
<organism evidence="7 8">
    <name type="scientific">Nelumbo nucifera</name>
    <name type="common">Sacred lotus</name>
    <dbReference type="NCBI Taxonomy" id="4432"/>
    <lineage>
        <taxon>Eukaryota</taxon>
        <taxon>Viridiplantae</taxon>
        <taxon>Streptophyta</taxon>
        <taxon>Embryophyta</taxon>
        <taxon>Tracheophyta</taxon>
        <taxon>Spermatophyta</taxon>
        <taxon>Magnoliopsida</taxon>
        <taxon>Proteales</taxon>
        <taxon>Nelumbonaceae</taxon>
        <taxon>Nelumbo</taxon>
    </lineage>
</organism>
<dbReference type="OMA" id="PRIAYFI"/>